<dbReference type="GeneID" id="30417926"/>
<dbReference type="AlphaFoldDB" id="A0A1D8S574"/>
<name>A0A1D8S574_9EURY</name>
<dbReference type="Proteomes" id="UP000186165">
    <property type="component" value="Chromosome"/>
</dbReference>
<evidence type="ECO:0000313" key="3">
    <source>
        <dbReference type="EMBL" id="APE95841.1"/>
    </source>
</evidence>
<organism evidence="2 4">
    <name type="scientific">Halodesulfurarchaeum formicicum</name>
    <dbReference type="NCBI Taxonomy" id="1873524"/>
    <lineage>
        <taxon>Archaea</taxon>
        <taxon>Methanobacteriati</taxon>
        <taxon>Methanobacteriota</taxon>
        <taxon>Stenosarchaea group</taxon>
        <taxon>Halobacteria</taxon>
        <taxon>Halobacteriales</taxon>
        <taxon>Halobacteriaceae</taxon>
        <taxon>Halodesulfurarchaeum</taxon>
    </lineage>
</organism>
<dbReference type="EMBL" id="CP016070">
    <property type="protein sequence ID" value="AOW80502.1"/>
    <property type="molecule type" value="Genomic_DNA"/>
</dbReference>
<dbReference type="KEGG" id="halh:HTSR_1326"/>
<evidence type="ECO:0000259" key="1">
    <source>
        <dbReference type="Pfam" id="PF00582"/>
    </source>
</evidence>
<evidence type="ECO:0000313" key="4">
    <source>
        <dbReference type="Proteomes" id="UP000185608"/>
    </source>
</evidence>
<dbReference type="Gene3D" id="3.40.50.620">
    <property type="entry name" value="HUPs"/>
    <property type="match status" value="1"/>
</dbReference>
<protein>
    <submittedName>
        <fullName evidence="2">Universal stress protein UspA</fullName>
    </submittedName>
</protein>
<dbReference type="STRING" id="1873524.HSR6_1398"/>
<gene>
    <name evidence="2" type="primary">uspA13</name>
    <name evidence="3" type="ORF">HSR6_1398</name>
    <name evidence="2" type="ORF">HTSR_1326</name>
</gene>
<proteinExistence type="predicted"/>
<feature type="domain" description="UspA" evidence="1">
    <location>
        <begin position="15"/>
        <end position="137"/>
    </location>
</feature>
<dbReference type="InterPro" id="IPR014729">
    <property type="entry name" value="Rossmann-like_a/b/a_fold"/>
</dbReference>
<dbReference type="KEGG" id="hhsr:HSR6_1398"/>
<dbReference type="Pfam" id="PF00582">
    <property type="entry name" value="Usp"/>
    <property type="match status" value="1"/>
</dbReference>
<reference evidence="2 4" key="1">
    <citation type="submission" date="2016-06" db="EMBL/GenBank/DDBJ databases">
        <title>Discovery of anaerobic lithoheterotrophic haloarchaeon capable of sulfur respiration by hydrogen and formate.</title>
        <authorList>
            <person name="Sorokin D.Y."/>
            <person name="Kublanov I.V."/>
            <person name="Roman P."/>
            <person name="Sinninghe Damste J.S."/>
            <person name="Golyshin P.N."/>
            <person name="Rojo D."/>
            <person name="Ciordia S."/>
            <person name="Mena Md.C."/>
            <person name="Ferrer M."/>
            <person name="Smedile F."/>
            <person name="Messina E."/>
            <person name="La Cono V."/>
            <person name="Yakimov M.M."/>
        </authorList>
    </citation>
    <scope>NUCLEOTIDE SEQUENCE [LARGE SCALE GENOMIC DNA]</scope>
    <source>
        <strain evidence="2 4">HTSR1</strain>
    </source>
</reference>
<evidence type="ECO:0000313" key="2">
    <source>
        <dbReference type="EMBL" id="AOW80502.1"/>
    </source>
</evidence>
<dbReference type="Proteomes" id="UP000185608">
    <property type="component" value="Chromosome"/>
</dbReference>
<accession>A0A1J1AE34</accession>
<sequence length="142" mass="15435">MNETPTDRNRDLLGRVLVPVANVDDAEKTARILAKYDPGEVVVLHVVEKGEGVPDKTPVEQSEAIAAESFAVLREHFPDAESETAYARDVVGAIIETAADVEATSIVYRPRSGGRLMHFLSGDLSLKLLTRADRPVISLPET</sequence>
<reference evidence="5" key="2">
    <citation type="submission" date="2016-08" db="EMBL/GenBank/DDBJ databases">
        <title>Discovery of first anaerobic lithoheterotrophic haloarchae widely represented in hypersaline habitats.</title>
        <authorList>
            <person name="Sorokin D.Y."/>
            <person name="Kublanov I.V."/>
            <person name="Roman P."/>
            <person name="Sinninghe Damste J.S."/>
            <person name="Golyshin P.N."/>
            <person name="Rojo D."/>
            <person name="Ciordia S."/>
            <person name="Mena Md.C."/>
            <person name="Ferrer M."/>
            <person name="Smedile F."/>
            <person name="Messina E."/>
            <person name="La Cono V."/>
            <person name="Yakimov M.M."/>
        </authorList>
    </citation>
    <scope>NUCLEOTIDE SEQUENCE [LARGE SCALE GENOMIC DNA]</scope>
    <source>
        <strain evidence="5">HSR6</strain>
    </source>
</reference>
<accession>A0A1D8S574</accession>
<dbReference type="RefSeq" id="WP_070365188.1">
    <property type="nucleotide sequence ID" value="NZ_CP016070.1"/>
</dbReference>
<dbReference type="EMBL" id="CP016804">
    <property type="protein sequence ID" value="APE95841.1"/>
    <property type="molecule type" value="Genomic_DNA"/>
</dbReference>
<dbReference type="InterPro" id="IPR006016">
    <property type="entry name" value="UspA"/>
</dbReference>
<evidence type="ECO:0000313" key="5">
    <source>
        <dbReference type="Proteomes" id="UP000186165"/>
    </source>
</evidence>
<dbReference type="OrthoDB" id="202478at2157"/>
<dbReference type="SUPFAM" id="SSF52402">
    <property type="entry name" value="Adenine nucleotide alpha hydrolases-like"/>
    <property type="match status" value="1"/>
</dbReference>
<dbReference type="PATRIC" id="fig|1855411.3.peg.1325"/>
<reference evidence="3" key="3">
    <citation type="journal article" date="2017" name="ISME J.">
        <title>Discovery of anaerobic lithoheterotrophic haloarchaea, ubiquitous in hypersaline habitats.</title>
        <authorList>
            <person name="Sorokin D.Y."/>
            <person name="Messina E."/>
            <person name="Smedile F."/>
            <person name="Roman P."/>
            <person name="Damste J.S.S."/>
            <person name="Ciordia S."/>
            <person name="Mena M.C."/>
            <person name="Ferrer M."/>
            <person name="Golyshin P.N."/>
            <person name="Kublanov I.V."/>
            <person name="Samarov N.I."/>
            <person name="Toshchakov S.V."/>
            <person name="La Cono V."/>
            <person name="Yakimov M.M."/>
        </authorList>
    </citation>
    <scope>NUCLEOTIDE SEQUENCE</scope>
    <source>
        <strain evidence="3">HSR6</strain>
    </source>
</reference>
<keyword evidence="5" id="KW-1185">Reference proteome</keyword>